<keyword evidence="7" id="KW-0443">Lipid metabolism</keyword>
<dbReference type="AlphaFoldDB" id="A0A1B7T9G7"/>
<keyword evidence="3" id="KW-0444">Lipid biosynthesis</keyword>
<dbReference type="Pfam" id="PF02544">
    <property type="entry name" value="Steroid_dh"/>
    <property type="match status" value="1"/>
</dbReference>
<dbReference type="EMBL" id="LXPE01000121">
    <property type="protein sequence ID" value="OBA25386.1"/>
    <property type="molecule type" value="Genomic_DNA"/>
</dbReference>
<dbReference type="Proteomes" id="UP000092321">
    <property type="component" value="Unassembled WGS sequence"/>
</dbReference>
<protein>
    <recommendedName>
        <fullName evidence="10">3-oxo-5-alpha-steroid 4-dehydrogenase C-terminal domain-containing protein</fullName>
    </recommendedName>
</protein>
<evidence type="ECO:0000259" key="10">
    <source>
        <dbReference type="Pfam" id="PF02544"/>
    </source>
</evidence>
<evidence type="ECO:0000313" key="12">
    <source>
        <dbReference type="Proteomes" id="UP000092321"/>
    </source>
</evidence>
<comment type="caution">
    <text evidence="11">The sequence shown here is derived from an EMBL/GenBank/DDBJ whole genome shotgun (WGS) entry which is preliminary data.</text>
</comment>
<evidence type="ECO:0000313" key="11">
    <source>
        <dbReference type="EMBL" id="OBA25386.1"/>
    </source>
</evidence>
<sequence length="297" mass="34400">MSLTELTVKTRSRKSFSKDTTISLDSSTTKTTDELIKLILLSYKSKLNKNRVRLTVSSNGKQIPVADNLSNIESEVFVKDLGPQISWRLVFMIEYFGPIFIHTVLYHLSSLKQFNSTVVDPSLVKTVYLMHLVHYLKREFESVFVHSFSNSTMPLFNVFKNSFHYWILNGLIGLGYLGYGFNFSNDLNINLNILWALFIVFESSNFMCHLKLRQIGDALLKQGIKERKPINDGVFKYLVSPNYTFEVLSWVVVTLTFNFNFFAVIFLLVSTTQMYLWAMKKNKKYGTKKAFLIPYVF</sequence>
<dbReference type="GO" id="GO:0042761">
    <property type="term" value="P:very long-chain fatty acid biosynthetic process"/>
    <property type="evidence" value="ECO:0007669"/>
    <property type="project" value="TreeGrafter"/>
</dbReference>
<evidence type="ECO:0000256" key="7">
    <source>
        <dbReference type="ARBA" id="ARBA00023098"/>
    </source>
</evidence>
<evidence type="ECO:0000256" key="5">
    <source>
        <dbReference type="ARBA" id="ARBA00022989"/>
    </source>
</evidence>
<dbReference type="OrthoDB" id="540503at2759"/>
<feature type="domain" description="3-oxo-5-alpha-steroid 4-dehydrogenase C-terminal" evidence="10">
    <location>
        <begin position="152"/>
        <end position="297"/>
    </location>
</feature>
<evidence type="ECO:0000256" key="1">
    <source>
        <dbReference type="ARBA" id="ARBA00004141"/>
    </source>
</evidence>
<feature type="transmembrane region" description="Helical" evidence="9">
    <location>
        <begin position="163"/>
        <end position="181"/>
    </location>
</feature>
<feature type="transmembrane region" description="Helical" evidence="9">
    <location>
        <begin position="193"/>
        <end position="212"/>
    </location>
</feature>
<dbReference type="PANTHER" id="PTHR10556:SF28">
    <property type="entry name" value="VERY-LONG-CHAIN ENOYL-COA REDUCTASE"/>
    <property type="match status" value="1"/>
</dbReference>
<keyword evidence="8 9" id="KW-0472">Membrane</keyword>
<dbReference type="GO" id="GO:0016627">
    <property type="term" value="F:oxidoreductase activity, acting on the CH-CH group of donors"/>
    <property type="evidence" value="ECO:0007669"/>
    <property type="project" value="InterPro"/>
</dbReference>
<gene>
    <name evidence="11" type="ORF">HANVADRAFT_73962</name>
</gene>
<dbReference type="PROSITE" id="PS50244">
    <property type="entry name" value="S5A_REDUCTASE"/>
    <property type="match status" value="1"/>
</dbReference>
<evidence type="ECO:0000256" key="6">
    <source>
        <dbReference type="ARBA" id="ARBA00023002"/>
    </source>
</evidence>
<keyword evidence="5 9" id="KW-1133">Transmembrane helix</keyword>
<evidence type="ECO:0000256" key="4">
    <source>
        <dbReference type="ARBA" id="ARBA00022692"/>
    </source>
</evidence>
<name>A0A1B7T9G7_9ASCO</name>
<comment type="similarity">
    <text evidence="2">Belongs to the steroid 5-alpha reductase family.</text>
</comment>
<dbReference type="InterPro" id="IPR001104">
    <property type="entry name" value="3-oxo-5_a-steroid_4-DH_C"/>
</dbReference>
<evidence type="ECO:0000256" key="8">
    <source>
        <dbReference type="ARBA" id="ARBA00023136"/>
    </source>
</evidence>
<feature type="transmembrane region" description="Helical" evidence="9">
    <location>
        <begin position="85"/>
        <end position="106"/>
    </location>
</feature>
<comment type="subcellular location">
    <subcellularLocation>
        <location evidence="1">Membrane</location>
        <topology evidence="1">Multi-pass membrane protein</topology>
    </subcellularLocation>
</comment>
<dbReference type="GO" id="GO:0016020">
    <property type="term" value="C:membrane"/>
    <property type="evidence" value="ECO:0007669"/>
    <property type="project" value="UniProtKB-SubCell"/>
</dbReference>
<dbReference type="PANTHER" id="PTHR10556">
    <property type="entry name" value="3-OXO-5-ALPHA-STEROID 4-DEHYDROGENASE"/>
    <property type="match status" value="1"/>
</dbReference>
<dbReference type="InterPro" id="IPR039357">
    <property type="entry name" value="SRD5A/TECR"/>
</dbReference>
<evidence type="ECO:0000256" key="3">
    <source>
        <dbReference type="ARBA" id="ARBA00022516"/>
    </source>
</evidence>
<organism evidence="11 12">
    <name type="scientific">Hanseniaspora valbyensis NRRL Y-1626</name>
    <dbReference type="NCBI Taxonomy" id="766949"/>
    <lineage>
        <taxon>Eukaryota</taxon>
        <taxon>Fungi</taxon>
        <taxon>Dikarya</taxon>
        <taxon>Ascomycota</taxon>
        <taxon>Saccharomycotina</taxon>
        <taxon>Saccharomycetes</taxon>
        <taxon>Saccharomycodales</taxon>
        <taxon>Saccharomycodaceae</taxon>
        <taxon>Hanseniaspora</taxon>
    </lineage>
</organism>
<reference evidence="12" key="1">
    <citation type="journal article" date="2016" name="Proc. Natl. Acad. Sci. U.S.A.">
        <title>Comparative genomics of biotechnologically important yeasts.</title>
        <authorList>
            <person name="Riley R."/>
            <person name="Haridas S."/>
            <person name="Wolfe K.H."/>
            <person name="Lopes M.R."/>
            <person name="Hittinger C.T."/>
            <person name="Goeker M."/>
            <person name="Salamov A.A."/>
            <person name="Wisecaver J.H."/>
            <person name="Long T.M."/>
            <person name="Calvey C.H."/>
            <person name="Aerts A.L."/>
            <person name="Barry K.W."/>
            <person name="Choi C."/>
            <person name="Clum A."/>
            <person name="Coughlan A.Y."/>
            <person name="Deshpande S."/>
            <person name="Douglass A.P."/>
            <person name="Hanson S.J."/>
            <person name="Klenk H.-P."/>
            <person name="LaButti K.M."/>
            <person name="Lapidus A."/>
            <person name="Lindquist E.A."/>
            <person name="Lipzen A.M."/>
            <person name="Meier-Kolthoff J.P."/>
            <person name="Ohm R.A."/>
            <person name="Otillar R.P."/>
            <person name="Pangilinan J.L."/>
            <person name="Peng Y."/>
            <person name="Rokas A."/>
            <person name="Rosa C.A."/>
            <person name="Scheuner C."/>
            <person name="Sibirny A.A."/>
            <person name="Slot J.C."/>
            <person name="Stielow J.B."/>
            <person name="Sun H."/>
            <person name="Kurtzman C.P."/>
            <person name="Blackwell M."/>
            <person name="Grigoriev I.V."/>
            <person name="Jeffries T.W."/>
        </authorList>
    </citation>
    <scope>NUCLEOTIDE SEQUENCE [LARGE SCALE GENOMIC DNA]</scope>
    <source>
        <strain evidence="12">NRRL Y-1626</strain>
    </source>
</reference>
<keyword evidence="12" id="KW-1185">Reference proteome</keyword>
<evidence type="ECO:0000256" key="2">
    <source>
        <dbReference type="ARBA" id="ARBA00007742"/>
    </source>
</evidence>
<keyword evidence="6" id="KW-0560">Oxidoreductase</keyword>
<accession>A0A1B7T9G7</accession>
<keyword evidence="4 9" id="KW-0812">Transmembrane</keyword>
<proteinExistence type="inferred from homology"/>
<evidence type="ECO:0000256" key="9">
    <source>
        <dbReference type="SAM" id="Phobius"/>
    </source>
</evidence>
<dbReference type="Gene3D" id="1.20.120.1630">
    <property type="match status" value="1"/>
</dbReference>